<evidence type="ECO:0000313" key="5">
    <source>
        <dbReference type="EMBL" id="MBB5684950.1"/>
    </source>
</evidence>
<evidence type="ECO:0000256" key="3">
    <source>
        <dbReference type="ARBA" id="ARBA00023239"/>
    </source>
</evidence>
<dbReference type="RefSeq" id="WP_184015701.1">
    <property type="nucleotide sequence ID" value="NZ_JACIJC010000001.1"/>
</dbReference>
<comment type="caution">
    <text evidence="5">The sequence shown here is derived from an EMBL/GenBank/DDBJ whole genome shotgun (WGS) entry which is preliminary data.</text>
</comment>
<dbReference type="InterPro" id="IPR015813">
    <property type="entry name" value="Pyrv/PenolPyrv_kinase-like_dom"/>
</dbReference>
<dbReference type="Gene3D" id="3.20.20.60">
    <property type="entry name" value="Phosphoenolpyruvate-binding domains"/>
    <property type="match status" value="1"/>
</dbReference>
<dbReference type="EC" id="4.1.2.52" evidence="5"/>
<evidence type="ECO:0000256" key="2">
    <source>
        <dbReference type="ARBA" id="ARBA00022723"/>
    </source>
</evidence>
<evidence type="ECO:0000256" key="1">
    <source>
        <dbReference type="ARBA" id="ARBA00005568"/>
    </source>
</evidence>
<reference evidence="5 6" key="1">
    <citation type="submission" date="2020-08" db="EMBL/GenBank/DDBJ databases">
        <title>Genomic Encyclopedia of Type Strains, Phase IV (KMG-IV): sequencing the most valuable type-strain genomes for metagenomic binning, comparative biology and taxonomic classification.</title>
        <authorList>
            <person name="Goeker M."/>
        </authorList>
    </citation>
    <scope>NUCLEOTIDE SEQUENCE [LARGE SCALE GENOMIC DNA]</scope>
    <source>
        <strain evidence="5 6">DSM 25079</strain>
    </source>
</reference>
<accession>A0A7W9EEF6</accession>
<gene>
    <name evidence="5" type="ORF">FHS49_000941</name>
</gene>
<dbReference type="PANTHER" id="PTHR30502">
    <property type="entry name" value="2-KETO-3-DEOXY-L-RHAMNONATE ALDOLASE"/>
    <property type="match status" value="1"/>
</dbReference>
<keyword evidence="3 5" id="KW-0456">Lyase</keyword>
<dbReference type="EMBL" id="JACIJC010000001">
    <property type="protein sequence ID" value="MBB5684950.1"/>
    <property type="molecule type" value="Genomic_DNA"/>
</dbReference>
<dbReference type="SUPFAM" id="SSF51621">
    <property type="entry name" value="Phosphoenolpyruvate/pyruvate domain"/>
    <property type="match status" value="1"/>
</dbReference>
<evidence type="ECO:0000313" key="6">
    <source>
        <dbReference type="Proteomes" id="UP000549617"/>
    </source>
</evidence>
<dbReference type="AlphaFoldDB" id="A0A7W9EEF6"/>
<proteinExistence type="inferred from homology"/>
<keyword evidence="2" id="KW-0479">Metal-binding</keyword>
<sequence length="232" mass="23631">MPNPQLDLTSLIKLAWFTLGSPGVVEVAMRGTADAAVLDLQHGLWDRMSAYTAVKAAAPRPVLLRVADNSAIEISRGLDTGGAGVIVPMVETPDEAVQAVAHANFPPIGHRSAGGVRLQARGFQYAASGATTLLGVMIETAAGVHNARGIAAVAGVDFIFIGPGDLGLSLGKNGDLEGSLAGILAACREAGKPCGIYTPTRAASETRSRQGFSITAVADDVSAIMSAFAVPG</sequence>
<name>A0A7W9EEF6_9SPHN</name>
<evidence type="ECO:0000259" key="4">
    <source>
        <dbReference type="Pfam" id="PF03328"/>
    </source>
</evidence>
<feature type="domain" description="HpcH/HpaI aldolase/citrate lyase" evidence="4">
    <location>
        <begin position="16"/>
        <end position="221"/>
    </location>
</feature>
<dbReference type="Pfam" id="PF03328">
    <property type="entry name" value="HpcH_HpaI"/>
    <property type="match status" value="1"/>
</dbReference>
<protein>
    <submittedName>
        <fullName evidence="5">2-dehydro-3-deoxyglucarate aldolase/4-hydroxy-2-oxoheptanedioate aldolase</fullName>
        <ecNumber evidence="5">4.1.2.20</ecNumber>
        <ecNumber evidence="5">4.1.2.52</ecNumber>
    </submittedName>
</protein>
<dbReference type="InterPro" id="IPR005000">
    <property type="entry name" value="Aldolase/citrate-lyase_domain"/>
</dbReference>
<organism evidence="5 6">
    <name type="scientific">Sphingobium boeckii</name>
    <dbReference type="NCBI Taxonomy" id="1082345"/>
    <lineage>
        <taxon>Bacteria</taxon>
        <taxon>Pseudomonadati</taxon>
        <taxon>Pseudomonadota</taxon>
        <taxon>Alphaproteobacteria</taxon>
        <taxon>Sphingomonadales</taxon>
        <taxon>Sphingomonadaceae</taxon>
        <taxon>Sphingobium</taxon>
    </lineage>
</organism>
<dbReference type="GO" id="GO:0008672">
    <property type="term" value="F:2-dehydro-3-deoxyglucarate aldolase activity"/>
    <property type="evidence" value="ECO:0007669"/>
    <property type="project" value="UniProtKB-EC"/>
</dbReference>
<dbReference type="GO" id="GO:0046872">
    <property type="term" value="F:metal ion binding"/>
    <property type="evidence" value="ECO:0007669"/>
    <property type="project" value="UniProtKB-KW"/>
</dbReference>
<dbReference type="PANTHER" id="PTHR30502:SF0">
    <property type="entry name" value="PHOSPHOENOLPYRUVATE CARBOXYLASE FAMILY PROTEIN"/>
    <property type="match status" value="1"/>
</dbReference>
<comment type="similarity">
    <text evidence="1">Belongs to the HpcH/HpaI aldolase family.</text>
</comment>
<dbReference type="Proteomes" id="UP000549617">
    <property type="component" value="Unassembled WGS sequence"/>
</dbReference>
<dbReference type="InterPro" id="IPR050251">
    <property type="entry name" value="HpcH-HpaI_aldolase"/>
</dbReference>
<keyword evidence="6" id="KW-1185">Reference proteome</keyword>
<dbReference type="GO" id="GO:0005737">
    <property type="term" value="C:cytoplasm"/>
    <property type="evidence" value="ECO:0007669"/>
    <property type="project" value="TreeGrafter"/>
</dbReference>
<dbReference type="EC" id="4.1.2.20" evidence="5"/>
<dbReference type="InterPro" id="IPR040442">
    <property type="entry name" value="Pyrv_kinase-like_dom_sf"/>
</dbReference>